<evidence type="ECO:0000313" key="1">
    <source>
        <dbReference type="EMBL" id="NNG36944.1"/>
    </source>
</evidence>
<protein>
    <recommendedName>
        <fullName evidence="3">Tail terminator</fullName>
    </recommendedName>
</protein>
<reference evidence="1 2" key="1">
    <citation type="submission" date="2020-05" db="EMBL/GenBank/DDBJ databases">
        <title>Nakamurella sp. DB0629 isolated from air conditioner.</title>
        <authorList>
            <person name="Kim D.H."/>
            <person name="Kim D.-U."/>
        </authorList>
    </citation>
    <scope>NUCLEOTIDE SEQUENCE [LARGE SCALE GENOMIC DNA]</scope>
    <source>
        <strain evidence="1 2">DB0629</strain>
    </source>
</reference>
<keyword evidence="2" id="KW-1185">Reference proteome</keyword>
<dbReference type="RefSeq" id="WP_171200651.1">
    <property type="nucleotide sequence ID" value="NZ_JABEND010000009.1"/>
</dbReference>
<evidence type="ECO:0000313" key="2">
    <source>
        <dbReference type="Proteomes" id="UP000562984"/>
    </source>
</evidence>
<name>A0A849A7I6_9ACTN</name>
<dbReference type="EMBL" id="JABEND010000009">
    <property type="protein sequence ID" value="NNG36944.1"/>
    <property type="molecule type" value="Genomic_DNA"/>
</dbReference>
<dbReference type="Proteomes" id="UP000562984">
    <property type="component" value="Unassembled WGS sequence"/>
</dbReference>
<organism evidence="1 2">
    <name type="scientific">Nakamurella aerolata</name>
    <dbReference type="NCBI Taxonomy" id="1656892"/>
    <lineage>
        <taxon>Bacteria</taxon>
        <taxon>Bacillati</taxon>
        <taxon>Actinomycetota</taxon>
        <taxon>Actinomycetes</taxon>
        <taxon>Nakamurellales</taxon>
        <taxon>Nakamurellaceae</taxon>
        <taxon>Nakamurella</taxon>
    </lineage>
</organism>
<comment type="caution">
    <text evidence="1">The sequence shown here is derived from an EMBL/GenBank/DDBJ whole genome shotgun (WGS) entry which is preliminary data.</text>
</comment>
<gene>
    <name evidence="1" type="ORF">HKD39_14735</name>
</gene>
<evidence type="ECO:0008006" key="3">
    <source>
        <dbReference type="Google" id="ProtNLM"/>
    </source>
</evidence>
<accession>A0A849A7I6</accession>
<dbReference type="AlphaFoldDB" id="A0A849A7I6"/>
<sequence length="140" mass="14815">MTVENALVAAVKAAAGNVPVYDSIVQHAPEVVVPRYVVVYPSVGETLEPAICELGRRDRTWAPRLTFLVAGRNLALGPEVRALADRVLNALTVQRLSLAGWSAGPIEVDFVNPPQRDESVLAAPTVYLTAGVKISATSAA</sequence>
<proteinExistence type="predicted"/>